<dbReference type="PANTHER" id="PTHR30146:SF155">
    <property type="entry name" value="ALANINE RACEMASE"/>
    <property type="match status" value="1"/>
</dbReference>
<evidence type="ECO:0000313" key="5">
    <source>
        <dbReference type="EMBL" id="KGM08878.1"/>
    </source>
</evidence>
<name>A0A0A0BK35_9CELL</name>
<keyword evidence="3" id="KW-0804">Transcription</keyword>
<reference evidence="5 6" key="1">
    <citation type="submission" date="2013-08" db="EMBL/GenBank/DDBJ databases">
        <title>Genome sequencing of Cellulomonas bogoriensis 69B4.</title>
        <authorList>
            <person name="Chen F."/>
            <person name="Li Y."/>
            <person name="Wang G."/>
        </authorList>
    </citation>
    <scope>NUCLEOTIDE SEQUENCE [LARGE SCALE GENOMIC DNA]</scope>
    <source>
        <strain evidence="5 6">69B4</strain>
    </source>
</reference>
<organism evidence="5 6">
    <name type="scientific">Cellulomonas bogoriensis 69B4 = DSM 16987</name>
    <dbReference type="NCBI Taxonomy" id="1386082"/>
    <lineage>
        <taxon>Bacteria</taxon>
        <taxon>Bacillati</taxon>
        <taxon>Actinomycetota</taxon>
        <taxon>Actinomycetes</taxon>
        <taxon>Micrococcales</taxon>
        <taxon>Cellulomonadaceae</taxon>
        <taxon>Cellulomonas</taxon>
    </lineage>
</organism>
<accession>A0A0A0BK35</accession>
<dbReference type="GO" id="GO:0000976">
    <property type="term" value="F:transcription cis-regulatory region binding"/>
    <property type="evidence" value="ECO:0007669"/>
    <property type="project" value="TreeGrafter"/>
</dbReference>
<evidence type="ECO:0000256" key="2">
    <source>
        <dbReference type="ARBA" id="ARBA00023125"/>
    </source>
</evidence>
<dbReference type="InterPro" id="IPR028082">
    <property type="entry name" value="Peripla_BP_I"/>
</dbReference>
<dbReference type="PANTHER" id="PTHR30146">
    <property type="entry name" value="LACI-RELATED TRANSCRIPTIONAL REPRESSOR"/>
    <property type="match status" value="1"/>
</dbReference>
<dbReference type="EMBL" id="AXCZ01000239">
    <property type="protein sequence ID" value="KGM08878.1"/>
    <property type="molecule type" value="Genomic_DNA"/>
</dbReference>
<sequence length="118" mass="12732">DYTEESGADLTRRLLMSTLPPTAILYDNDLMALAGLRTAQDMGVDVPGRVSLVAWDDSAACRLANPPLTVMGVDVHRFGRDVGQAVIDRLDGRPIADQWSPVARWVERGTTARAPATG</sequence>
<dbReference type="Proteomes" id="UP000054314">
    <property type="component" value="Unassembled WGS sequence"/>
</dbReference>
<dbReference type="SUPFAM" id="SSF53822">
    <property type="entry name" value="Periplasmic binding protein-like I"/>
    <property type="match status" value="1"/>
</dbReference>
<proteinExistence type="predicted"/>
<evidence type="ECO:0000313" key="6">
    <source>
        <dbReference type="Proteomes" id="UP000054314"/>
    </source>
</evidence>
<dbReference type="GO" id="GO:0003700">
    <property type="term" value="F:DNA-binding transcription factor activity"/>
    <property type="evidence" value="ECO:0007669"/>
    <property type="project" value="TreeGrafter"/>
</dbReference>
<dbReference type="CDD" id="cd06267">
    <property type="entry name" value="PBP1_LacI_sugar_binding-like"/>
    <property type="match status" value="1"/>
</dbReference>
<keyword evidence="1" id="KW-0805">Transcription regulation</keyword>
<feature type="domain" description="Transcriptional regulator LacI/GalR-like sensor" evidence="4">
    <location>
        <begin position="10"/>
        <end position="111"/>
    </location>
</feature>
<comment type="caution">
    <text evidence="5">The sequence shown here is derived from an EMBL/GenBank/DDBJ whole genome shotgun (WGS) entry which is preliminary data.</text>
</comment>
<feature type="non-terminal residue" evidence="5">
    <location>
        <position position="1"/>
    </location>
</feature>
<dbReference type="Gene3D" id="3.40.50.2300">
    <property type="match status" value="2"/>
</dbReference>
<protein>
    <submittedName>
        <fullName evidence="5">LacI family transcriptional regulator</fullName>
    </submittedName>
</protein>
<evidence type="ECO:0000259" key="4">
    <source>
        <dbReference type="Pfam" id="PF13377"/>
    </source>
</evidence>
<dbReference type="Pfam" id="PF13377">
    <property type="entry name" value="Peripla_BP_3"/>
    <property type="match status" value="1"/>
</dbReference>
<dbReference type="RefSeq" id="WP_035062586.1">
    <property type="nucleotide sequence ID" value="NZ_AXCZ01000239.1"/>
</dbReference>
<keyword evidence="2" id="KW-0238">DNA-binding</keyword>
<gene>
    <name evidence="5" type="ORF">N869_03350</name>
</gene>
<evidence type="ECO:0000256" key="1">
    <source>
        <dbReference type="ARBA" id="ARBA00023015"/>
    </source>
</evidence>
<evidence type="ECO:0000256" key="3">
    <source>
        <dbReference type="ARBA" id="ARBA00023163"/>
    </source>
</evidence>
<dbReference type="AlphaFoldDB" id="A0A0A0BK35"/>
<dbReference type="InterPro" id="IPR046335">
    <property type="entry name" value="LacI/GalR-like_sensor"/>
</dbReference>
<keyword evidence="6" id="KW-1185">Reference proteome</keyword>